<dbReference type="Pfam" id="PF00924">
    <property type="entry name" value="MS_channel_2nd"/>
    <property type="match status" value="1"/>
</dbReference>
<evidence type="ECO:0000256" key="1">
    <source>
        <dbReference type="ARBA" id="ARBA00004141"/>
    </source>
</evidence>
<reference evidence="10" key="1">
    <citation type="journal article" date="2018" name="DNA Res.">
        <title>Multiple hybrid de novo genome assembly of finger millet, an orphan allotetraploid crop.</title>
        <authorList>
            <person name="Hatakeyama M."/>
            <person name="Aluri S."/>
            <person name="Balachadran M.T."/>
            <person name="Sivarajan S.R."/>
            <person name="Patrignani A."/>
            <person name="Gruter S."/>
            <person name="Poveda L."/>
            <person name="Shimizu-Inatsugi R."/>
            <person name="Baeten J."/>
            <person name="Francoijs K.J."/>
            <person name="Nataraja K.N."/>
            <person name="Reddy Y.A.N."/>
            <person name="Phadnis S."/>
            <person name="Ravikumar R.L."/>
            <person name="Schlapbach R."/>
            <person name="Sreeman S.M."/>
            <person name="Shimizu K.K."/>
        </authorList>
    </citation>
    <scope>NUCLEOTIDE SEQUENCE</scope>
</reference>
<dbReference type="InterPro" id="IPR006685">
    <property type="entry name" value="MscS_channel_2nd"/>
</dbReference>
<dbReference type="Gene3D" id="2.30.30.60">
    <property type="match status" value="1"/>
</dbReference>
<dbReference type="PANTHER" id="PTHR31618:SF7">
    <property type="entry name" value="MECHANOSENSITIVE ION CHANNEL PROTEIN"/>
    <property type="match status" value="1"/>
</dbReference>
<feature type="transmembrane region" description="Helical" evidence="8">
    <location>
        <begin position="277"/>
        <end position="298"/>
    </location>
</feature>
<reference evidence="10" key="2">
    <citation type="submission" date="2021-12" db="EMBL/GenBank/DDBJ databases">
        <title>Resequencing data analysis of finger millet.</title>
        <authorList>
            <person name="Hatakeyama M."/>
            <person name="Aluri S."/>
            <person name="Balachadran M.T."/>
            <person name="Sivarajan S.R."/>
            <person name="Poveda L."/>
            <person name="Shimizu-Inatsugi R."/>
            <person name="Schlapbach R."/>
            <person name="Sreeman S.M."/>
            <person name="Shimizu K.K."/>
        </authorList>
    </citation>
    <scope>NUCLEOTIDE SEQUENCE</scope>
</reference>
<evidence type="ECO:0000256" key="5">
    <source>
        <dbReference type="ARBA" id="ARBA00022989"/>
    </source>
</evidence>
<organism evidence="10 11">
    <name type="scientific">Eleusine coracana subsp. coracana</name>
    <dbReference type="NCBI Taxonomy" id="191504"/>
    <lineage>
        <taxon>Eukaryota</taxon>
        <taxon>Viridiplantae</taxon>
        <taxon>Streptophyta</taxon>
        <taxon>Embryophyta</taxon>
        <taxon>Tracheophyta</taxon>
        <taxon>Spermatophyta</taxon>
        <taxon>Magnoliopsida</taxon>
        <taxon>Liliopsida</taxon>
        <taxon>Poales</taxon>
        <taxon>Poaceae</taxon>
        <taxon>PACMAD clade</taxon>
        <taxon>Chloridoideae</taxon>
        <taxon>Cynodonteae</taxon>
        <taxon>Eleusininae</taxon>
        <taxon>Eleusine</taxon>
    </lineage>
</organism>
<keyword evidence="5 8" id="KW-1133">Transmembrane helix</keyword>
<comment type="subcellular location">
    <subcellularLocation>
        <location evidence="1">Membrane</location>
        <topology evidence="1">Multi-pass membrane protein</topology>
    </subcellularLocation>
</comment>
<keyword evidence="4 8" id="KW-0812">Transmembrane</keyword>
<evidence type="ECO:0000256" key="8">
    <source>
        <dbReference type="SAM" id="Phobius"/>
    </source>
</evidence>
<evidence type="ECO:0000256" key="7">
    <source>
        <dbReference type="SAM" id="MobiDB-lite"/>
    </source>
</evidence>
<evidence type="ECO:0000256" key="6">
    <source>
        <dbReference type="ARBA" id="ARBA00023136"/>
    </source>
</evidence>
<dbReference type="AlphaFoldDB" id="A0AAV5CPW7"/>
<dbReference type="InterPro" id="IPR023408">
    <property type="entry name" value="MscS_beta-dom_sf"/>
</dbReference>
<comment type="similarity">
    <text evidence="2">Belongs to the MscS (TC 1.A.23) family.</text>
</comment>
<dbReference type="PANTHER" id="PTHR31618">
    <property type="entry name" value="MECHANOSENSITIVE ION CHANNEL PROTEIN 5"/>
    <property type="match status" value="1"/>
</dbReference>
<proteinExistence type="inferred from homology"/>
<gene>
    <name evidence="10" type="primary">ga17825</name>
    <name evidence="10" type="ORF">PR202_ga17825</name>
</gene>
<dbReference type="SUPFAM" id="SSF50182">
    <property type="entry name" value="Sm-like ribonucleoproteins"/>
    <property type="match status" value="1"/>
</dbReference>
<feature type="compositionally biased region" description="Low complexity" evidence="7">
    <location>
        <begin position="202"/>
        <end position="212"/>
    </location>
</feature>
<feature type="region of interest" description="Disordered" evidence="7">
    <location>
        <begin position="108"/>
        <end position="176"/>
    </location>
</feature>
<feature type="transmembrane region" description="Helical" evidence="8">
    <location>
        <begin position="348"/>
        <end position="372"/>
    </location>
</feature>
<comment type="caution">
    <text evidence="10">The sequence shown here is derived from an EMBL/GenBank/DDBJ whole genome shotgun (WGS) entry which is preliminary data.</text>
</comment>
<evidence type="ECO:0000259" key="9">
    <source>
        <dbReference type="Pfam" id="PF00924"/>
    </source>
</evidence>
<protein>
    <recommendedName>
        <fullName evidence="9">Mechanosensitive ion channel MscS domain-containing protein</fullName>
    </recommendedName>
</protein>
<feature type="transmembrane region" description="Helical" evidence="8">
    <location>
        <begin position="392"/>
        <end position="409"/>
    </location>
</feature>
<evidence type="ECO:0000256" key="3">
    <source>
        <dbReference type="ARBA" id="ARBA00022448"/>
    </source>
</evidence>
<accession>A0AAV5CPW7</accession>
<feature type="transmembrane region" description="Helical" evidence="8">
    <location>
        <begin position="622"/>
        <end position="642"/>
    </location>
</feature>
<dbReference type="GO" id="GO:0006820">
    <property type="term" value="P:monoatomic anion transport"/>
    <property type="evidence" value="ECO:0007669"/>
    <property type="project" value="TreeGrafter"/>
</dbReference>
<sequence length="852" mass="95054">MRSSTRDVVEAPRKHAAWHRRAFTRQHTDGFGCPLLPACVPQYLLPPLVLPTRSGQGFRVVRVAAHLPVPTAATPAKRTARLSCTPTSRIPLAHASIRFDSLRSPIRRREPELRARDGPVCRQGGGGGALQRRPRCLHPAGRPAPAAPEQAAAAAWSESGGGGGPQTLPKPRVPAAGVEPFAPAFIPGAPPPPLLHLPPQIPVRRTPHSSPRLLRRLPGPPRRRPAPAPASQTQTPRCAAVSTPHTPADPDDDEDLFRRAGAPASASTARCRRRAAVGLELAVLVLFLALLVVSLVVRPLKGRVVWGLEIWKWCVMVIAVFSGHLVSQWAVTFAVFLIERNFLLRTKVLYFVFGLKKSFQVVLWLALVLVAWSQLFDREEGRPPRTARILNYVSRFLASMLIGSVIWLAKTCLMKLIASTFHRKTFFDRIQESVFHQYVLQTLSGPPLMELAEHVGRDGSGLGRLSLTRTKEEKGVPEVIDVVKLRRMSQEKISAWTMKGLITAIRSSRLSTISNTIESFNDGMEQKDKEINSEWEAKAAAFAIFKNVARPGYKYIEEVDLLRFFDKEEVELVLPMFEGASETGKIKKSALRNWVVKAYLERKSLAHSLNDTKTAVMQLHNLISVIVVIIIIIITLLLMGIATTKILVVISSQLLVVVFIFGNACKTVFEALIFVFIMHPFDVGDRCVIDGIQMVVEEMNILTTVFLKNDNEKIYYPNSVLSTKPISNFYRSPDMYETIDFAIAVSTSVESIGALKSKIKGYLESKPTYWHPIHTVNLKDILDVNKINMALCVQHTMSFQNIREKSIRRSELVMELKKMFEEMSIQYHLLPQKVELSYVGPNPMPMAVAQTR</sequence>
<dbReference type="GO" id="GO:0005886">
    <property type="term" value="C:plasma membrane"/>
    <property type="evidence" value="ECO:0007669"/>
    <property type="project" value="UniProtKB-ARBA"/>
</dbReference>
<feature type="transmembrane region" description="Helical" evidence="8">
    <location>
        <begin position="310"/>
        <end position="336"/>
    </location>
</feature>
<feature type="region of interest" description="Disordered" evidence="7">
    <location>
        <begin position="189"/>
        <end position="257"/>
    </location>
</feature>
<feature type="compositionally biased region" description="Low complexity" evidence="7">
    <location>
        <begin position="139"/>
        <end position="158"/>
    </location>
</feature>
<evidence type="ECO:0000313" key="11">
    <source>
        <dbReference type="Proteomes" id="UP001054889"/>
    </source>
</evidence>
<keyword evidence="6 8" id="KW-0472">Membrane</keyword>
<dbReference type="GO" id="GO:0050982">
    <property type="term" value="P:detection of mechanical stimulus"/>
    <property type="evidence" value="ECO:0007669"/>
    <property type="project" value="UniProtKB-ARBA"/>
</dbReference>
<feature type="transmembrane region" description="Helical" evidence="8">
    <location>
        <begin position="654"/>
        <end position="677"/>
    </location>
</feature>
<dbReference type="Proteomes" id="UP001054889">
    <property type="component" value="Unassembled WGS sequence"/>
</dbReference>
<dbReference type="InterPro" id="IPR016688">
    <property type="entry name" value="MscS-like_plants/fungi"/>
</dbReference>
<dbReference type="GO" id="GO:0008381">
    <property type="term" value="F:mechanosensitive monoatomic ion channel activity"/>
    <property type="evidence" value="ECO:0007669"/>
    <property type="project" value="TreeGrafter"/>
</dbReference>
<keyword evidence="3" id="KW-0813">Transport</keyword>
<dbReference type="EMBL" id="BQKI01000008">
    <property type="protein sequence ID" value="GJN00629.1"/>
    <property type="molecule type" value="Genomic_DNA"/>
</dbReference>
<keyword evidence="11" id="KW-1185">Reference proteome</keyword>
<dbReference type="InterPro" id="IPR010920">
    <property type="entry name" value="LSM_dom_sf"/>
</dbReference>
<evidence type="ECO:0000313" key="10">
    <source>
        <dbReference type="EMBL" id="GJN00629.1"/>
    </source>
</evidence>
<feature type="domain" description="Mechanosensitive ion channel MscS" evidence="9">
    <location>
        <begin position="673"/>
        <end position="729"/>
    </location>
</feature>
<feature type="compositionally biased region" description="Pro residues" evidence="7">
    <location>
        <begin position="189"/>
        <end position="201"/>
    </location>
</feature>
<dbReference type="FunFam" id="2.30.30.60:FF:000003">
    <property type="entry name" value="Predicted mechanosensitive ion channel"/>
    <property type="match status" value="1"/>
</dbReference>
<name>A0AAV5CPW7_ELECO</name>
<evidence type="ECO:0000256" key="2">
    <source>
        <dbReference type="ARBA" id="ARBA00008017"/>
    </source>
</evidence>
<evidence type="ECO:0000256" key="4">
    <source>
        <dbReference type="ARBA" id="ARBA00022692"/>
    </source>
</evidence>
<feature type="compositionally biased region" description="Basic and acidic residues" evidence="7">
    <location>
        <begin position="108"/>
        <end position="119"/>
    </location>
</feature>